<dbReference type="OrthoDB" id="1937160at2759"/>
<dbReference type="EMBL" id="JAGYWB010000011">
    <property type="protein sequence ID" value="KAI0504773.1"/>
    <property type="molecule type" value="Genomic_DNA"/>
</dbReference>
<evidence type="ECO:0000256" key="1">
    <source>
        <dbReference type="SAM" id="MobiDB-lite"/>
    </source>
</evidence>
<dbReference type="Proteomes" id="UP000829196">
    <property type="component" value="Unassembled WGS sequence"/>
</dbReference>
<organism evidence="3 4">
    <name type="scientific">Dendrobium nobile</name>
    <name type="common">Orchid</name>
    <dbReference type="NCBI Taxonomy" id="94219"/>
    <lineage>
        <taxon>Eukaryota</taxon>
        <taxon>Viridiplantae</taxon>
        <taxon>Streptophyta</taxon>
        <taxon>Embryophyta</taxon>
        <taxon>Tracheophyta</taxon>
        <taxon>Spermatophyta</taxon>
        <taxon>Magnoliopsida</taxon>
        <taxon>Liliopsida</taxon>
        <taxon>Asparagales</taxon>
        <taxon>Orchidaceae</taxon>
        <taxon>Epidendroideae</taxon>
        <taxon>Malaxideae</taxon>
        <taxon>Dendrobiinae</taxon>
        <taxon>Dendrobium</taxon>
    </lineage>
</organism>
<gene>
    <name evidence="3" type="ORF">KFK09_015726</name>
</gene>
<evidence type="ECO:0000313" key="3">
    <source>
        <dbReference type="EMBL" id="KAI0504773.1"/>
    </source>
</evidence>
<feature type="region of interest" description="Disordered" evidence="1">
    <location>
        <begin position="251"/>
        <end position="309"/>
    </location>
</feature>
<feature type="domain" description="DUF4283" evidence="2">
    <location>
        <begin position="65"/>
        <end position="147"/>
    </location>
</feature>
<dbReference type="InterPro" id="IPR040256">
    <property type="entry name" value="At4g02000-like"/>
</dbReference>
<reference evidence="3" key="1">
    <citation type="journal article" date="2022" name="Front. Genet.">
        <title>Chromosome-Scale Assembly of the Dendrobium nobile Genome Provides Insights Into the Molecular Mechanism of the Biosynthesis of the Medicinal Active Ingredient of Dendrobium.</title>
        <authorList>
            <person name="Xu Q."/>
            <person name="Niu S.-C."/>
            <person name="Li K.-L."/>
            <person name="Zheng P.-J."/>
            <person name="Zhang X.-J."/>
            <person name="Jia Y."/>
            <person name="Liu Y."/>
            <person name="Niu Y.-X."/>
            <person name="Yu L.-H."/>
            <person name="Chen D.-F."/>
            <person name="Zhang G.-Q."/>
        </authorList>
    </citation>
    <scope>NUCLEOTIDE SEQUENCE</scope>
    <source>
        <tissue evidence="3">Leaf</tissue>
    </source>
</reference>
<comment type="caution">
    <text evidence="3">The sequence shown here is derived from an EMBL/GenBank/DDBJ whole genome shotgun (WGS) entry which is preliminary data.</text>
</comment>
<proteinExistence type="predicted"/>
<dbReference type="PANTHER" id="PTHR31286">
    <property type="entry name" value="GLYCINE-RICH CELL WALL STRUCTURAL PROTEIN 1.8-LIKE"/>
    <property type="match status" value="1"/>
</dbReference>
<sequence>MSAIMDSDFPPLVSSPAKPTRFTPKDWNLAFAPQPSVPKVLNLSHFPSESEIVPFSEEKLSKGGEDWSFCLVGYSIGRRPYYEALLGAIKKTWQLKGSVQLLSLSEGFFLLRFSCVEDYDMVWSRGVWFLLGRPFVLQKWHTKFKPKRENFDSVPIWVKIHDLPLACWNSEGISRIASKIGVPLAADNLTEQKTRLTFARICVLVDCKATYPDEIKVSLDGDIVSLKVQYEWRPYPCEHCKSLMHISSHCPSKPDNTEDAGKEFVAPKNRGRSFSRKATNRYPSTSKKISRPPLNNTQTNSQLGDPSDVMPQDLTWKECRSITQTIYQSYLKSSISNLSNIYKI</sequence>
<feature type="compositionally biased region" description="Polar residues" evidence="1">
    <location>
        <begin position="281"/>
        <end position="304"/>
    </location>
</feature>
<evidence type="ECO:0000259" key="2">
    <source>
        <dbReference type="Pfam" id="PF14111"/>
    </source>
</evidence>
<accession>A0A8T3B847</accession>
<dbReference type="PANTHER" id="PTHR31286:SF180">
    <property type="entry name" value="OS10G0362600 PROTEIN"/>
    <property type="match status" value="1"/>
</dbReference>
<dbReference type="InterPro" id="IPR025558">
    <property type="entry name" value="DUF4283"/>
</dbReference>
<name>A0A8T3B847_DENNO</name>
<dbReference type="AlphaFoldDB" id="A0A8T3B847"/>
<protein>
    <recommendedName>
        <fullName evidence="2">DUF4283 domain-containing protein</fullName>
    </recommendedName>
</protein>
<feature type="compositionally biased region" description="Basic residues" evidence="1">
    <location>
        <begin position="269"/>
        <end position="279"/>
    </location>
</feature>
<keyword evidence="4" id="KW-1185">Reference proteome</keyword>
<evidence type="ECO:0000313" key="4">
    <source>
        <dbReference type="Proteomes" id="UP000829196"/>
    </source>
</evidence>
<dbReference type="Pfam" id="PF14111">
    <property type="entry name" value="DUF4283"/>
    <property type="match status" value="1"/>
</dbReference>